<feature type="compositionally biased region" description="Basic and acidic residues" evidence="2">
    <location>
        <begin position="12"/>
        <end position="54"/>
    </location>
</feature>
<feature type="coiled-coil region" evidence="1">
    <location>
        <begin position="304"/>
        <end position="331"/>
    </location>
</feature>
<name>A0AAD8MPI4_9APIA</name>
<comment type="caution">
    <text evidence="3">The sequence shown here is derived from an EMBL/GenBank/DDBJ whole genome shotgun (WGS) entry which is preliminary data.</text>
</comment>
<reference evidence="3" key="2">
    <citation type="submission" date="2023-05" db="EMBL/GenBank/DDBJ databases">
        <authorList>
            <person name="Schelkunov M.I."/>
        </authorList>
    </citation>
    <scope>NUCLEOTIDE SEQUENCE</scope>
    <source>
        <strain evidence="3">Hsosn_3</strain>
        <tissue evidence="3">Leaf</tissue>
    </source>
</reference>
<evidence type="ECO:0000313" key="4">
    <source>
        <dbReference type="Proteomes" id="UP001237642"/>
    </source>
</evidence>
<dbReference type="Pfam" id="PF03004">
    <property type="entry name" value="Transposase_24"/>
    <property type="match status" value="1"/>
</dbReference>
<dbReference type="InterPro" id="IPR004252">
    <property type="entry name" value="Probable_transposase_24"/>
</dbReference>
<organism evidence="3 4">
    <name type="scientific">Heracleum sosnowskyi</name>
    <dbReference type="NCBI Taxonomy" id="360622"/>
    <lineage>
        <taxon>Eukaryota</taxon>
        <taxon>Viridiplantae</taxon>
        <taxon>Streptophyta</taxon>
        <taxon>Embryophyta</taxon>
        <taxon>Tracheophyta</taxon>
        <taxon>Spermatophyta</taxon>
        <taxon>Magnoliopsida</taxon>
        <taxon>eudicotyledons</taxon>
        <taxon>Gunneridae</taxon>
        <taxon>Pentapetalae</taxon>
        <taxon>asterids</taxon>
        <taxon>campanulids</taxon>
        <taxon>Apiales</taxon>
        <taxon>Apiaceae</taxon>
        <taxon>Apioideae</taxon>
        <taxon>apioid superclade</taxon>
        <taxon>Tordylieae</taxon>
        <taxon>Tordyliinae</taxon>
        <taxon>Heracleum</taxon>
    </lineage>
</organism>
<gene>
    <name evidence="3" type="ORF">POM88_022290</name>
</gene>
<dbReference type="Proteomes" id="UP001237642">
    <property type="component" value="Unassembled WGS sequence"/>
</dbReference>
<dbReference type="AlphaFoldDB" id="A0AAD8MPI4"/>
<dbReference type="EMBL" id="JAUIZM010000005">
    <property type="protein sequence ID" value="KAK1384555.1"/>
    <property type="molecule type" value="Genomic_DNA"/>
</dbReference>
<accession>A0AAD8MPI4</accession>
<keyword evidence="4" id="KW-1185">Reference proteome</keyword>
<sequence length="338" mass="39163">MRMPRPPNQQRTPDRRLQRTPDRRLQHTPDQTEERTPEQTEDRTLDQTLHHTPDQTRQQSPITLQHTLHQTPQQSPTQTAEPNMQNESLSVNTDLWRVGGMHSDGRQQIGVIKGLLEPSGKCSTRTRAIMYERLEPRGFTWKEVSKEAKQFYFEEFKKWFVWRQPDNVIYATWGGVEGDGPYPGTHTSGSASHRLLSSRLGDPTPTVLFKYAHTKDHDNVTFVDKKSEKLHEKIVNLRAERSQPVDGSSVPQSIDENKLYYDAVGGRNEKNRIYGLGSTQNIFYDPSSSDLSHINSFQPSAQDYQKLEAELHEMRERMKQMDDMQQQMRDQLAMMSNN</sequence>
<reference evidence="3" key="1">
    <citation type="submission" date="2023-02" db="EMBL/GenBank/DDBJ databases">
        <title>Genome of toxic invasive species Heracleum sosnowskyi carries increased number of genes despite the absence of recent whole-genome duplications.</title>
        <authorList>
            <person name="Schelkunov M."/>
            <person name="Shtratnikova V."/>
            <person name="Makarenko M."/>
            <person name="Klepikova A."/>
            <person name="Omelchenko D."/>
            <person name="Novikova G."/>
            <person name="Obukhova E."/>
            <person name="Bogdanov V."/>
            <person name="Penin A."/>
            <person name="Logacheva M."/>
        </authorList>
    </citation>
    <scope>NUCLEOTIDE SEQUENCE</scope>
    <source>
        <strain evidence="3">Hsosn_3</strain>
        <tissue evidence="3">Leaf</tissue>
    </source>
</reference>
<feature type="region of interest" description="Disordered" evidence="2">
    <location>
        <begin position="1"/>
        <end position="59"/>
    </location>
</feature>
<evidence type="ECO:0000256" key="1">
    <source>
        <dbReference type="SAM" id="Coils"/>
    </source>
</evidence>
<keyword evidence="1" id="KW-0175">Coiled coil</keyword>
<evidence type="ECO:0000256" key="2">
    <source>
        <dbReference type="SAM" id="MobiDB-lite"/>
    </source>
</evidence>
<evidence type="ECO:0000313" key="3">
    <source>
        <dbReference type="EMBL" id="KAK1384555.1"/>
    </source>
</evidence>
<evidence type="ECO:0008006" key="5">
    <source>
        <dbReference type="Google" id="ProtNLM"/>
    </source>
</evidence>
<protein>
    <recommendedName>
        <fullName evidence="5">Transposase</fullName>
    </recommendedName>
</protein>
<proteinExistence type="predicted"/>